<dbReference type="KEGG" id="bgh:BDBG_05774"/>
<keyword evidence="5" id="KW-1185">Reference proteome</keyword>
<feature type="compositionally biased region" description="Polar residues" evidence="2">
    <location>
        <begin position="686"/>
        <end position="695"/>
    </location>
</feature>
<feature type="domain" description="FHF complex subunit HOOK-interacting protein C-terminal" evidence="3">
    <location>
        <begin position="551"/>
        <end position="671"/>
    </location>
</feature>
<dbReference type="RefSeq" id="XP_002624266.1">
    <property type="nucleotide sequence ID" value="XM_002624220.2"/>
</dbReference>
<dbReference type="Proteomes" id="UP000002038">
    <property type="component" value="Unassembled WGS sequence"/>
</dbReference>
<feature type="compositionally biased region" description="Low complexity" evidence="2">
    <location>
        <begin position="791"/>
        <end position="808"/>
    </location>
</feature>
<comment type="similarity">
    <text evidence="1">Belongs to the FHIP family.</text>
</comment>
<evidence type="ECO:0000256" key="1">
    <source>
        <dbReference type="ARBA" id="ARBA00024336"/>
    </source>
</evidence>
<dbReference type="OrthoDB" id="5350595at2759"/>
<dbReference type="InterPro" id="IPR019384">
    <property type="entry name" value="FHIP"/>
</dbReference>
<accession>A0A179UQM1</accession>
<dbReference type="Pfam" id="PF10257">
    <property type="entry name" value="RAI16-like"/>
    <property type="match status" value="1"/>
</dbReference>
<feature type="region of interest" description="Disordered" evidence="2">
    <location>
        <begin position="674"/>
        <end position="768"/>
    </location>
</feature>
<sequence length="867" mass="95139">MDFWSRLIGGSGLSSSRVLRGNSAAERVATFKHTCNTLDQIWRTAPTTSGEAASILQVRNCLERLNSVLNDESRGPAPHPCHTFAATSQVYLTVTKLALSSCDPGVISNAAVLFNTLIDAEVDGIVDNRVFARALVDLVRRAGSAGEEGEGRLVELLFGVANNIRLRPAILPAWFFPKEHGNQGPEPVETGKEFAGATRKDDFPFFYLLIDYVHHEGRSGDFARTGLLYIIETASRSKELERWLIESDLATLMATGLGALYSQLNRKLLFLKDDESIPHIVALSDYAPVETAARPKLGAHMDAFLSYLLFWQDTIDHCKSAEVNDTLLDHFQVLFLQQLLYPSLLESSDVDGGSTSAVITYLCRILESIDQPDLVHRILHFLLASSTGSEPAAQIPKQKLRMSLSRRKSLDLLASFAEAAAKPSPELFNLVDLVLMSIRSKNPPTVVATFQLMTVIFQRHHIFASSLIKTVEPPETSMCIRPIGALNAELQHLVSLARSVIEDPYLDQSYQNYLLDASAILDQRTPIMALVGGKPTHSALDSPLLLHTTDDILRGMISRLESFFTNSVVMNLALTEAITSLASSNYISLDGWLLVEPRNYEYDTASRTCADADAEADHANKFSLAFDHPSFPPSSVPLVPHTIQKLVRRVEQWRSDISDFNILVAARRHLLRSGDDVGGIDGQPGVKSSDSSNRPSADRQGHQHPAKVGHRSDSPRGRKTTLLEQTTDSSPPRSFVTSGSRSLFSSPLRDNPQKQAPSRPESATRSSIAADELRRRLATHIKVDLSDDSSSDQGTTSETDTSTTSLPDHPGDDDLGSGSGSGSASRSNNVTLGHILTNTIILYEFILELVALVQVRATLFQEVKFER</sequence>
<feature type="compositionally biased region" description="Polar residues" evidence="2">
    <location>
        <begin position="753"/>
        <end position="767"/>
    </location>
</feature>
<feature type="region of interest" description="Disordered" evidence="2">
    <location>
        <begin position="781"/>
        <end position="829"/>
    </location>
</feature>
<dbReference type="Pfam" id="PF19314">
    <property type="entry name" value="DUF5917"/>
    <property type="match status" value="1"/>
</dbReference>
<reference evidence="5" key="1">
    <citation type="journal article" date="2015" name="PLoS Genet.">
        <title>The dynamic genome and transcriptome of the human fungal pathogen Blastomyces and close relative Emmonsia.</title>
        <authorList>
            <person name="Munoz J.F."/>
            <person name="Gauthier G.M."/>
            <person name="Desjardins C.A."/>
            <person name="Gallo J.E."/>
            <person name="Holder J."/>
            <person name="Sullivan T.D."/>
            <person name="Marty A.J."/>
            <person name="Carmen J.C."/>
            <person name="Chen Z."/>
            <person name="Ding L."/>
            <person name="Gujja S."/>
            <person name="Magrini V."/>
            <person name="Misas E."/>
            <person name="Mitreva M."/>
            <person name="Priest M."/>
            <person name="Saif S."/>
            <person name="Whiston E.A."/>
            <person name="Young S."/>
            <person name="Zeng Q."/>
            <person name="Goldman W.E."/>
            <person name="Mardis E.R."/>
            <person name="Taylor J.W."/>
            <person name="McEwen J.G."/>
            <person name="Clay O.K."/>
            <person name="Klein B.S."/>
            <person name="Cuomo C.A."/>
        </authorList>
    </citation>
    <scope>NUCLEOTIDE SEQUENCE [LARGE SCALE GENOMIC DNA]</scope>
    <source>
        <strain evidence="5">SLH14081</strain>
    </source>
</reference>
<dbReference type="InterPro" id="IPR045669">
    <property type="entry name" value="FHIP_C"/>
</dbReference>
<evidence type="ECO:0000256" key="2">
    <source>
        <dbReference type="SAM" id="MobiDB-lite"/>
    </source>
</evidence>
<feature type="compositionally biased region" description="Polar residues" evidence="2">
    <location>
        <begin position="722"/>
        <end position="745"/>
    </location>
</feature>
<proteinExistence type="inferred from homology"/>
<dbReference type="PANTHER" id="PTHR21705:SF11">
    <property type="entry name" value="FHIP FAMILY PROTEIN CG3558"/>
    <property type="match status" value="1"/>
</dbReference>
<evidence type="ECO:0000313" key="5">
    <source>
        <dbReference type="Proteomes" id="UP000002038"/>
    </source>
</evidence>
<dbReference type="GeneID" id="8503929"/>
<gene>
    <name evidence="4" type="ORF">BDBG_05774</name>
</gene>
<dbReference type="PANTHER" id="PTHR21705">
    <property type="entry name" value="RAI16 PROTEIN-RELATED"/>
    <property type="match status" value="1"/>
</dbReference>
<dbReference type="AlphaFoldDB" id="A0A179UQM1"/>
<protein>
    <recommendedName>
        <fullName evidence="3">FHF complex subunit HOOK-interacting protein C-terminal domain-containing protein</fullName>
    </recommendedName>
</protein>
<evidence type="ECO:0000313" key="4">
    <source>
        <dbReference type="EMBL" id="OAT10093.1"/>
    </source>
</evidence>
<organism evidence="4 5">
    <name type="scientific">Blastomyces gilchristii (strain SLH14081)</name>
    <name type="common">Blastomyces dermatitidis</name>
    <dbReference type="NCBI Taxonomy" id="559298"/>
    <lineage>
        <taxon>Eukaryota</taxon>
        <taxon>Fungi</taxon>
        <taxon>Dikarya</taxon>
        <taxon>Ascomycota</taxon>
        <taxon>Pezizomycotina</taxon>
        <taxon>Eurotiomycetes</taxon>
        <taxon>Eurotiomycetidae</taxon>
        <taxon>Onygenales</taxon>
        <taxon>Ajellomycetaceae</taxon>
        <taxon>Blastomyces</taxon>
    </lineage>
</organism>
<evidence type="ECO:0000259" key="3">
    <source>
        <dbReference type="Pfam" id="PF19314"/>
    </source>
</evidence>
<dbReference type="EMBL" id="GG657458">
    <property type="protein sequence ID" value="OAT10093.1"/>
    <property type="molecule type" value="Genomic_DNA"/>
</dbReference>
<name>A0A179UQM1_BLAGS</name>
<dbReference type="VEuPathDB" id="FungiDB:BDBG_05774"/>